<dbReference type="InterPro" id="IPR003137">
    <property type="entry name" value="PA_domain"/>
</dbReference>
<dbReference type="Pfam" id="PF02128">
    <property type="entry name" value="Peptidase_M36"/>
    <property type="match status" value="1"/>
</dbReference>
<keyword evidence="5" id="KW-0645">Protease</keyword>
<evidence type="ECO:0000256" key="3">
    <source>
        <dbReference type="ARBA" id="ARBA00006006"/>
    </source>
</evidence>
<comment type="subcellular location">
    <subcellularLocation>
        <location evidence="2">Secreted</location>
    </subcellularLocation>
</comment>
<dbReference type="CDD" id="cd09596">
    <property type="entry name" value="M36"/>
    <property type="match status" value="1"/>
</dbReference>
<dbReference type="NCBIfam" id="TIGR04183">
    <property type="entry name" value="Por_Secre_tail"/>
    <property type="match status" value="1"/>
</dbReference>
<keyword evidence="4" id="KW-0964">Secreted</keyword>
<feature type="region of interest" description="Disordered" evidence="12">
    <location>
        <begin position="271"/>
        <end position="305"/>
    </location>
</feature>
<evidence type="ECO:0000256" key="6">
    <source>
        <dbReference type="ARBA" id="ARBA00022723"/>
    </source>
</evidence>
<comment type="similarity">
    <text evidence="3">Belongs to the peptidase M36 family.</text>
</comment>
<keyword evidence="7" id="KW-0732">Signal</keyword>
<evidence type="ECO:0000256" key="5">
    <source>
        <dbReference type="ARBA" id="ARBA00022670"/>
    </source>
</evidence>
<evidence type="ECO:0000259" key="13">
    <source>
        <dbReference type="Pfam" id="PF02225"/>
    </source>
</evidence>
<evidence type="ECO:0000256" key="10">
    <source>
        <dbReference type="ARBA" id="ARBA00023049"/>
    </source>
</evidence>
<comment type="cofactor">
    <cofactor evidence="1">
        <name>Zn(2+)</name>
        <dbReference type="ChEBI" id="CHEBI:29105"/>
    </cofactor>
</comment>
<dbReference type="Gene3D" id="1.10.390.10">
    <property type="entry name" value="Neutral Protease Domain 2"/>
    <property type="match status" value="1"/>
</dbReference>
<name>A0A7Y8Y314_9FLAO</name>
<feature type="domain" description="PA" evidence="13">
    <location>
        <begin position="459"/>
        <end position="547"/>
    </location>
</feature>
<evidence type="ECO:0000256" key="1">
    <source>
        <dbReference type="ARBA" id="ARBA00001947"/>
    </source>
</evidence>
<dbReference type="Proteomes" id="UP000535020">
    <property type="component" value="Unassembled WGS sequence"/>
</dbReference>
<dbReference type="Gene3D" id="3.50.30.30">
    <property type="match status" value="1"/>
</dbReference>
<organism evidence="15 16">
    <name type="scientific">Flavobacterium agri</name>
    <dbReference type="NCBI Taxonomy" id="2743471"/>
    <lineage>
        <taxon>Bacteria</taxon>
        <taxon>Pseudomonadati</taxon>
        <taxon>Bacteroidota</taxon>
        <taxon>Flavobacteriia</taxon>
        <taxon>Flavobacteriales</taxon>
        <taxon>Flavobacteriaceae</taxon>
        <taxon>Flavobacterium</taxon>
    </lineage>
</organism>
<evidence type="ECO:0000256" key="4">
    <source>
        <dbReference type="ARBA" id="ARBA00022525"/>
    </source>
</evidence>
<dbReference type="InterPro" id="IPR027268">
    <property type="entry name" value="Peptidase_M4/M1_CTD_sf"/>
</dbReference>
<dbReference type="RefSeq" id="WP_176006368.1">
    <property type="nucleotide sequence ID" value="NZ_JABWMI010000011.1"/>
</dbReference>
<gene>
    <name evidence="15" type="ORF">HZF10_11605</name>
</gene>
<reference evidence="15 16" key="1">
    <citation type="submission" date="2020-07" db="EMBL/GenBank/DDBJ databases">
        <authorList>
            <person name="Sun Q."/>
        </authorList>
    </citation>
    <scope>NUCLEOTIDE SEQUENCE [LARGE SCALE GENOMIC DNA]</scope>
    <source>
        <strain evidence="15 16">MAH-1</strain>
    </source>
</reference>
<dbReference type="PANTHER" id="PTHR33478:SF1">
    <property type="entry name" value="EXTRACELLULAR METALLOPROTEINASE MEP"/>
    <property type="match status" value="1"/>
</dbReference>
<evidence type="ECO:0000256" key="12">
    <source>
        <dbReference type="SAM" id="MobiDB-lite"/>
    </source>
</evidence>
<evidence type="ECO:0000313" key="15">
    <source>
        <dbReference type="EMBL" id="NYA71571.1"/>
    </source>
</evidence>
<dbReference type="NCBIfam" id="NF038113">
    <property type="entry name" value="T9SSA_dep_M36"/>
    <property type="match status" value="1"/>
</dbReference>
<keyword evidence="10" id="KW-0482">Metalloprotease</keyword>
<keyword evidence="9" id="KW-0862">Zinc</keyword>
<dbReference type="Pfam" id="PF18962">
    <property type="entry name" value="Por_Secre_tail"/>
    <property type="match status" value="1"/>
</dbReference>
<dbReference type="InterPro" id="IPR046450">
    <property type="entry name" value="PA_dom_sf"/>
</dbReference>
<accession>A0A7Y8Y314</accession>
<dbReference type="GO" id="GO:0004222">
    <property type="term" value="F:metalloendopeptidase activity"/>
    <property type="evidence" value="ECO:0007669"/>
    <property type="project" value="InterPro"/>
</dbReference>
<dbReference type="InterPro" id="IPR001842">
    <property type="entry name" value="Peptidase_M36"/>
</dbReference>
<proteinExistence type="inferred from homology"/>
<evidence type="ECO:0000256" key="9">
    <source>
        <dbReference type="ARBA" id="ARBA00022833"/>
    </source>
</evidence>
<dbReference type="AlphaFoldDB" id="A0A7Y8Y314"/>
<keyword evidence="8" id="KW-0378">Hydrolase</keyword>
<feature type="domain" description="Secretion system C-terminal sorting" evidence="14">
    <location>
        <begin position="805"/>
        <end position="878"/>
    </location>
</feature>
<keyword evidence="16" id="KW-1185">Reference proteome</keyword>
<dbReference type="InterPro" id="IPR050371">
    <property type="entry name" value="Fungal_virulence_M36"/>
</dbReference>
<dbReference type="GO" id="GO:0006508">
    <property type="term" value="P:proteolysis"/>
    <property type="evidence" value="ECO:0007669"/>
    <property type="project" value="UniProtKB-KW"/>
</dbReference>
<dbReference type="CDD" id="cd04818">
    <property type="entry name" value="PA_subtilisin_1"/>
    <property type="match status" value="1"/>
</dbReference>
<dbReference type="Pfam" id="PF02225">
    <property type="entry name" value="PA"/>
    <property type="match status" value="1"/>
</dbReference>
<dbReference type="Gene3D" id="3.10.170.10">
    <property type="match status" value="1"/>
</dbReference>
<dbReference type="EMBL" id="JACBJI010000004">
    <property type="protein sequence ID" value="NYA71571.1"/>
    <property type="molecule type" value="Genomic_DNA"/>
</dbReference>
<dbReference type="GO" id="GO:0008270">
    <property type="term" value="F:zinc ion binding"/>
    <property type="evidence" value="ECO:0007669"/>
    <property type="project" value="InterPro"/>
</dbReference>
<evidence type="ECO:0000256" key="8">
    <source>
        <dbReference type="ARBA" id="ARBA00022801"/>
    </source>
</evidence>
<sequence length="879" mass="95089">MKKITSALFFLIPLLGISQNAEQKIQAYLDANRSKLGLSAQDVSDWVVDGKLNSESTGIDNYFVKQRFNGTEVFASSSNFWIKNGQVINVAGENFVANLSQKINTVNPQLDVLQALASGLSGLGIQSRAHTVVETISPKNFVISNDGLEPITAELVYQVTPDGNLRLAWDFTIETKGHHHVWSIRVDAVSGTILAQNDMVVSCNFDAPLDKPVLADNRAYSFSKDFFKPQSALEIQSGSYRVIPRGTESPAFGPRQLVVSPHNVTASPYGWHDTNGSAGNEFTTSRGNNVAASEDRDGDDSTAGTFAQGGASLTFDFPYTGTNVETNTYTPAATTNLFYMNNIMHDVWYQYGFNEINGNFQQNNYGNGGATSFLGDAVVADSQDSADQEPSPTNRNNANFATFNDGTRPRMQMYVWDYAPRFFFVNSPAALTGGYQATQNQFNPGHVDVPVSPNMIQTDLVLYQDTGASTNEACVAPSNAAQMAGKIVLIRRGNCDFTIKVENAQNAGAVAVVITDNVPMQLVNMSGANANITIPAIFITKELGDALIAAMQTSTVNVKLSSPPNDFVNADGDFDNGIIAHEYGHGISTRLTGGPMNSSCLFNDEAMGEGWSDWFALMMQLKAGDVGTTPKGIAAFASNQPAENGGGIRSLPYSTDMAINGKTFGDSNTTSGNYRYDVGEVWASMLWDLTWAYINKYGFDPNVYTGTGGNNKVMRLVLDGLKLQPCSPGFVSARNAIIAADQATTGGQDYCMIWEVFARRGLGVNASSGSTSNANDQVEDFTEPTPGANCTLGLDYFHNEDDIRVYPNPTNGTVNIRINNYSGNVNIQVVDVNGRVVFQKPNAAFNNEHSIDLSHLQTGMYVVKVNAENINISRKLIVN</sequence>
<dbReference type="GO" id="GO:0005615">
    <property type="term" value="C:extracellular space"/>
    <property type="evidence" value="ECO:0007669"/>
    <property type="project" value="InterPro"/>
</dbReference>
<evidence type="ECO:0000259" key="14">
    <source>
        <dbReference type="Pfam" id="PF18962"/>
    </source>
</evidence>
<evidence type="ECO:0000256" key="7">
    <source>
        <dbReference type="ARBA" id="ARBA00022729"/>
    </source>
</evidence>
<keyword evidence="11" id="KW-0865">Zymogen</keyword>
<dbReference type="InterPro" id="IPR026444">
    <property type="entry name" value="Secre_tail"/>
</dbReference>
<dbReference type="SUPFAM" id="SSF55486">
    <property type="entry name" value="Metalloproteases ('zincins'), catalytic domain"/>
    <property type="match status" value="1"/>
</dbReference>
<protein>
    <submittedName>
        <fullName evidence="15">T9SS-dependent M36 family metallopeptidase</fullName>
    </submittedName>
</protein>
<dbReference type="PANTHER" id="PTHR33478">
    <property type="entry name" value="EXTRACELLULAR METALLOPROTEINASE MEP"/>
    <property type="match status" value="1"/>
</dbReference>
<keyword evidence="6" id="KW-0479">Metal-binding</keyword>
<evidence type="ECO:0000256" key="2">
    <source>
        <dbReference type="ARBA" id="ARBA00004613"/>
    </source>
</evidence>
<dbReference type="SUPFAM" id="SSF52025">
    <property type="entry name" value="PA domain"/>
    <property type="match status" value="1"/>
</dbReference>
<evidence type="ECO:0000313" key="16">
    <source>
        <dbReference type="Proteomes" id="UP000535020"/>
    </source>
</evidence>
<feature type="compositionally biased region" description="Polar residues" evidence="12">
    <location>
        <begin position="274"/>
        <end position="291"/>
    </location>
</feature>
<evidence type="ECO:0000256" key="11">
    <source>
        <dbReference type="ARBA" id="ARBA00023145"/>
    </source>
</evidence>
<comment type="caution">
    <text evidence="15">The sequence shown here is derived from an EMBL/GenBank/DDBJ whole genome shotgun (WGS) entry which is preliminary data.</text>
</comment>